<dbReference type="AlphaFoldDB" id="A0A0E9TRD7"/>
<dbReference type="SUPFAM" id="SSF50814">
    <property type="entry name" value="Lipocalins"/>
    <property type="match status" value="1"/>
</dbReference>
<protein>
    <recommendedName>
        <fullName evidence="1">Cytosolic fatty-acid binding proteins domain-containing protein</fullName>
    </recommendedName>
</protein>
<dbReference type="PROSITE" id="PS00214">
    <property type="entry name" value="FABP"/>
    <property type="match status" value="1"/>
</dbReference>
<name>A0A0E9TRD7_ANGAN</name>
<organism evidence="2">
    <name type="scientific">Anguilla anguilla</name>
    <name type="common">European freshwater eel</name>
    <name type="synonym">Muraena anguilla</name>
    <dbReference type="NCBI Taxonomy" id="7936"/>
    <lineage>
        <taxon>Eukaryota</taxon>
        <taxon>Metazoa</taxon>
        <taxon>Chordata</taxon>
        <taxon>Craniata</taxon>
        <taxon>Vertebrata</taxon>
        <taxon>Euteleostomi</taxon>
        <taxon>Actinopterygii</taxon>
        <taxon>Neopterygii</taxon>
        <taxon>Teleostei</taxon>
        <taxon>Anguilliformes</taxon>
        <taxon>Anguillidae</taxon>
        <taxon>Anguilla</taxon>
    </lineage>
</organism>
<accession>A0A0E9TRD7</accession>
<reference evidence="2" key="2">
    <citation type="journal article" date="2015" name="Fish Shellfish Immunol.">
        <title>Early steps in the European eel (Anguilla anguilla)-Vibrio vulnificus interaction in the gills: Role of the RtxA13 toxin.</title>
        <authorList>
            <person name="Callol A."/>
            <person name="Pajuelo D."/>
            <person name="Ebbesson L."/>
            <person name="Teles M."/>
            <person name="MacKenzie S."/>
            <person name="Amaro C."/>
        </authorList>
    </citation>
    <scope>NUCLEOTIDE SEQUENCE</scope>
</reference>
<dbReference type="EMBL" id="GBXM01053294">
    <property type="protein sequence ID" value="JAH55283.1"/>
    <property type="molecule type" value="Transcribed_RNA"/>
</dbReference>
<dbReference type="InterPro" id="IPR012674">
    <property type="entry name" value="Calycin"/>
</dbReference>
<feature type="domain" description="Cytosolic fatty-acid binding proteins" evidence="1">
    <location>
        <begin position="7"/>
        <end position="24"/>
    </location>
</feature>
<proteinExistence type="predicted"/>
<dbReference type="InterPro" id="IPR000463">
    <property type="entry name" value="Fatty_acid-bd"/>
</dbReference>
<dbReference type="GO" id="GO:0008289">
    <property type="term" value="F:lipid binding"/>
    <property type="evidence" value="ECO:0007669"/>
    <property type="project" value="InterPro"/>
</dbReference>
<reference evidence="2" key="1">
    <citation type="submission" date="2014-11" db="EMBL/GenBank/DDBJ databases">
        <authorList>
            <person name="Amaro Gonzalez C."/>
        </authorList>
    </citation>
    <scope>NUCLEOTIDE SEQUENCE</scope>
</reference>
<sequence length="102" mass="11775">MPVNYSGTWNMISNVNFDGYMVAIGEELRSNSNGFSFIKSRTTQRLLKIIKMLRHPWLNWHCSIAEEPLYSVCPRPKVRISHCCIHTGASWCYTDSFTTKLS</sequence>
<evidence type="ECO:0000313" key="2">
    <source>
        <dbReference type="EMBL" id="JAH55283.1"/>
    </source>
</evidence>
<evidence type="ECO:0000259" key="1">
    <source>
        <dbReference type="PROSITE" id="PS00214"/>
    </source>
</evidence>